<evidence type="ECO:0000256" key="2">
    <source>
        <dbReference type="HAMAP-Rule" id="MF_00489"/>
    </source>
</evidence>
<dbReference type="InterPro" id="IPR003791">
    <property type="entry name" value="UPF0178"/>
</dbReference>
<dbReference type="HAMAP" id="MF_00489">
    <property type="entry name" value="UPF0178"/>
    <property type="match status" value="1"/>
</dbReference>
<dbReference type="PANTHER" id="PTHR35146:SF1">
    <property type="entry name" value="UPF0178 PROTEIN YAII"/>
    <property type="match status" value="1"/>
</dbReference>
<dbReference type="Pfam" id="PF02639">
    <property type="entry name" value="DUF188"/>
    <property type="match status" value="1"/>
</dbReference>
<dbReference type="CDD" id="cd18720">
    <property type="entry name" value="PIN_YqxD-like"/>
    <property type="match status" value="1"/>
</dbReference>
<gene>
    <name evidence="3" type="ORF">MSL71_19110</name>
</gene>
<dbReference type="NCBIfam" id="NF001095">
    <property type="entry name" value="PRK00124.1"/>
    <property type="match status" value="1"/>
</dbReference>
<accession>A0A4U8YKA2</accession>
<dbReference type="PANTHER" id="PTHR35146">
    <property type="entry name" value="UPF0178 PROTEIN YAII"/>
    <property type="match status" value="1"/>
</dbReference>
<sequence>MTLYIDGDAFPNRLKPVLLRAVDRLAFPTIVIANKRITMGPSKHITSILVGSGADEADHRIVDMVQKGELVITADIPLADRVITKGAHAVNHRGERFTAENIKDILAMRNLMQGFRDCGEVTKGPAPLTQKDVSRFANIVNQYCNNPASFR</sequence>
<protein>
    <recommendedName>
        <fullName evidence="2">UPF0178 protein MSL71_19110</fullName>
    </recommendedName>
</protein>
<reference evidence="3 4" key="1">
    <citation type="submission" date="2019-03" db="EMBL/GenBank/DDBJ databases">
        <authorList>
            <person name="Nijsse B."/>
        </authorList>
    </citation>
    <scope>NUCLEOTIDE SEQUENCE [LARGE SCALE GENOMIC DNA]</scope>
    <source>
        <strain evidence="3">Desulfoluna butyratoxydans MSL71</strain>
    </source>
</reference>
<evidence type="ECO:0000313" key="4">
    <source>
        <dbReference type="Proteomes" id="UP000507962"/>
    </source>
</evidence>
<comment type="similarity">
    <text evidence="1 2">Belongs to the UPF0178 family.</text>
</comment>
<dbReference type="EMBL" id="CAADHO010000003">
    <property type="protein sequence ID" value="VFQ44266.1"/>
    <property type="molecule type" value="Genomic_DNA"/>
</dbReference>
<organism evidence="3 4">
    <name type="scientific">Desulfoluna butyratoxydans</name>
    <dbReference type="NCBI Taxonomy" id="231438"/>
    <lineage>
        <taxon>Bacteria</taxon>
        <taxon>Pseudomonadati</taxon>
        <taxon>Thermodesulfobacteriota</taxon>
        <taxon>Desulfobacteria</taxon>
        <taxon>Desulfobacterales</taxon>
        <taxon>Desulfolunaceae</taxon>
        <taxon>Desulfoluna</taxon>
    </lineage>
</organism>
<name>A0A4U8YKA2_9BACT</name>
<keyword evidence="4" id="KW-1185">Reference proteome</keyword>
<evidence type="ECO:0000256" key="1">
    <source>
        <dbReference type="ARBA" id="ARBA00008522"/>
    </source>
</evidence>
<proteinExistence type="inferred from homology"/>
<dbReference type="RefSeq" id="WP_180139435.1">
    <property type="nucleotide sequence ID" value="NZ_CAADHO010000003.1"/>
</dbReference>
<evidence type="ECO:0000313" key="3">
    <source>
        <dbReference type="EMBL" id="VFQ44266.1"/>
    </source>
</evidence>
<dbReference type="AlphaFoldDB" id="A0A4U8YKA2"/>
<dbReference type="Proteomes" id="UP000507962">
    <property type="component" value="Unassembled WGS sequence"/>
</dbReference>